<name>A0A6N6VXH5_9BACT</name>
<accession>A0A6N6VXH5</accession>
<evidence type="ECO:0000313" key="2">
    <source>
        <dbReference type="Proteomes" id="UP000437748"/>
    </source>
</evidence>
<comment type="caution">
    <text evidence="1">The sequence shown here is derived from an EMBL/GenBank/DDBJ whole genome shotgun (WGS) entry which is preliminary data.</text>
</comment>
<dbReference type="AlphaFoldDB" id="A0A6N6VXH5"/>
<gene>
    <name evidence="1" type="ORF">GCL60_10090</name>
</gene>
<protein>
    <recommendedName>
        <fullName evidence="3">Response regulatory domain-containing protein</fullName>
    </recommendedName>
</protein>
<reference evidence="1 2" key="1">
    <citation type="submission" date="2019-10" db="EMBL/GenBank/DDBJ databases">
        <title>New species of Slilvanegrellaceae.</title>
        <authorList>
            <person name="Pitt A."/>
            <person name="Hahn M.W."/>
        </authorList>
    </citation>
    <scope>NUCLEOTIDE SEQUENCE [LARGE SCALE GENOMIC DNA]</scope>
    <source>
        <strain evidence="1 2">SP-Ram-0.45-NSY-1</strain>
    </source>
</reference>
<dbReference type="OrthoDB" id="9838848at2"/>
<evidence type="ECO:0000313" key="1">
    <source>
        <dbReference type="EMBL" id="KAB8039193.1"/>
    </source>
</evidence>
<keyword evidence="2" id="KW-1185">Reference proteome</keyword>
<dbReference type="EMBL" id="WFLM01000003">
    <property type="protein sequence ID" value="KAB8039193.1"/>
    <property type="molecule type" value="Genomic_DNA"/>
</dbReference>
<organism evidence="1 2">
    <name type="scientific">Silvanigrella paludirubra</name>
    <dbReference type="NCBI Taxonomy" id="2499159"/>
    <lineage>
        <taxon>Bacteria</taxon>
        <taxon>Pseudomonadati</taxon>
        <taxon>Bdellovibrionota</taxon>
        <taxon>Oligoflexia</taxon>
        <taxon>Silvanigrellales</taxon>
        <taxon>Silvanigrellaceae</taxon>
        <taxon>Silvanigrella</taxon>
    </lineage>
</organism>
<dbReference type="RefSeq" id="WP_153420592.1">
    <property type="nucleotide sequence ID" value="NZ_WFLM01000003.1"/>
</dbReference>
<proteinExistence type="predicted"/>
<evidence type="ECO:0008006" key="3">
    <source>
        <dbReference type="Google" id="ProtNLM"/>
    </source>
</evidence>
<dbReference type="Proteomes" id="UP000437748">
    <property type="component" value="Unassembled WGS sequence"/>
</dbReference>
<sequence length="138" mass="16686">MINIAIIDDEEFYQNIWKSNLDEKCNLFFFNDPDEFIDSHINNLNFFDYIIADIIYGSRNILNINFSKILRKNKFNKEIILYSNYKQNFLDLENTHYYDLSLEKDKGYSLEEIKNKLLTNRIPWKKRFKNLGIDPVII</sequence>